<dbReference type="EMBL" id="LZSF01000161">
    <property type="protein sequence ID" value="OBA86046.1"/>
    <property type="molecule type" value="Genomic_DNA"/>
</dbReference>
<gene>
    <name evidence="5" type="ORF">A5642_23145</name>
</gene>
<sequence length="263" mass="29340">MKKPEIEGISRIISGLNNPEFGPAVDTFLRTVAPFDMTCVFVFHPLSPPLLMHDGYSASVSRNALSSYLKGGYLLDPFYVACTTEIPDGLRRMSEIAPDEFFSSDFAASDQVHPCISDESGTLIEEIGYIVTLADGWRATYSLMRNRTAERFSEREFEALSDLAPLVGKLVRRHADLTSIIPAPTRVGEIDSVLEKAFADVLTPAQFRVVNLILRGHSNQSVAEELHITEGTAKLHRHNAYQRLGITSQSDLFRMFIDFLKKN</sequence>
<evidence type="ECO:0000313" key="5">
    <source>
        <dbReference type="EMBL" id="OBA86046.1"/>
    </source>
</evidence>
<feature type="domain" description="HTH luxR-type" evidence="4">
    <location>
        <begin position="195"/>
        <end position="260"/>
    </location>
</feature>
<dbReference type="PRINTS" id="PR00038">
    <property type="entry name" value="HTHLUXR"/>
</dbReference>
<dbReference type="PANTHER" id="PTHR44688">
    <property type="entry name" value="DNA-BINDING TRANSCRIPTIONAL ACTIVATOR DEVR_DOSR"/>
    <property type="match status" value="1"/>
</dbReference>
<keyword evidence="3" id="KW-0804">Transcription</keyword>
<dbReference type="AlphaFoldDB" id="A0A1A0MLV2"/>
<protein>
    <recommendedName>
        <fullName evidence="4">HTH luxR-type domain-containing protein</fullName>
    </recommendedName>
</protein>
<dbReference type="InterPro" id="IPR016032">
    <property type="entry name" value="Sig_transdc_resp-reg_C-effctor"/>
</dbReference>
<dbReference type="GO" id="GO:0003677">
    <property type="term" value="F:DNA binding"/>
    <property type="evidence" value="ECO:0007669"/>
    <property type="project" value="UniProtKB-KW"/>
</dbReference>
<evidence type="ECO:0000256" key="3">
    <source>
        <dbReference type="ARBA" id="ARBA00023163"/>
    </source>
</evidence>
<dbReference type="Proteomes" id="UP000093962">
    <property type="component" value="Unassembled WGS sequence"/>
</dbReference>
<proteinExistence type="predicted"/>
<dbReference type="Pfam" id="PF00196">
    <property type="entry name" value="GerE"/>
    <property type="match status" value="1"/>
</dbReference>
<dbReference type="Gene3D" id="1.10.10.10">
    <property type="entry name" value="Winged helix-like DNA-binding domain superfamily/Winged helix DNA-binding domain"/>
    <property type="match status" value="1"/>
</dbReference>
<accession>A0A1A0MLV2</accession>
<dbReference type="SUPFAM" id="SSF46894">
    <property type="entry name" value="C-terminal effector domain of the bipartite response regulators"/>
    <property type="match status" value="1"/>
</dbReference>
<evidence type="ECO:0000259" key="4">
    <source>
        <dbReference type="PROSITE" id="PS50043"/>
    </source>
</evidence>
<dbReference type="OrthoDB" id="9808843at2"/>
<keyword evidence="2" id="KW-0238">DNA-binding</keyword>
<reference evidence="5 6" key="1">
    <citation type="submission" date="2016-06" db="EMBL/GenBank/DDBJ databases">
        <authorList>
            <person name="Kjaerup R.B."/>
            <person name="Dalgaard T.S."/>
            <person name="Juul-Madsen H.R."/>
        </authorList>
    </citation>
    <scope>NUCLEOTIDE SEQUENCE [LARGE SCALE GENOMIC DNA]</scope>
    <source>
        <strain evidence="5 6">1199456.5</strain>
    </source>
</reference>
<dbReference type="InterPro" id="IPR000792">
    <property type="entry name" value="Tscrpt_reg_LuxR_C"/>
</dbReference>
<dbReference type="PANTHER" id="PTHR44688:SF16">
    <property type="entry name" value="DNA-BINDING TRANSCRIPTIONAL ACTIVATOR DEVR_DOSR"/>
    <property type="match status" value="1"/>
</dbReference>
<keyword evidence="1" id="KW-0805">Transcription regulation</keyword>
<organism evidence="5 6">
    <name type="scientific">Mycolicibacterium mucogenicum</name>
    <name type="common">Mycobacterium mucogenicum</name>
    <dbReference type="NCBI Taxonomy" id="56689"/>
    <lineage>
        <taxon>Bacteria</taxon>
        <taxon>Bacillati</taxon>
        <taxon>Actinomycetota</taxon>
        <taxon>Actinomycetes</taxon>
        <taxon>Mycobacteriales</taxon>
        <taxon>Mycobacteriaceae</taxon>
        <taxon>Mycolicibacterium</taxon>
    </lineage>
</organism>
<evidence type="ECO:0000256" key="2">
    <source>
        <dbReference type="ARBA" id="ARBA00023125"/>
    </source>
</evidence>
<dbReference type="GO" id="GO:0006355">
    <property type="term" value="P:regulation of DNA-templated transcription"/>
    <property type="evidence" value="ECO:0007669"/>
    <property type="project" value="InterPro"/>
</dbReference>
<evidence type="ECO:0000313" key="6">
    <source>
        <dbReference type="Proteomes" id="UP000093962"/>
    </source>
</evidence>
<dbReference type="PROSITE" id="PS50043">
    <property type="entry name" value="HTH_LUXR_2"/>
    <property type="match status" value="1"/>
</dbReference>
<evidence type="ECO:0000256" key="1">
    <source>
        <dbReference type="ARBA" id="ARBA00023015"/>
    </source>
</evidence>
<dbReference type="CDD" id="cd06170">
    <property type="entry name" value="LuxR_C_like"/>
    <property type="match status" value="1"/>
</dbReference>
<dbReference type="SMART" id="SM00421">
    <property type="entry name" value="HTH_LUXR"/>
    <property type="match status" value="1"/>
</dbReference>
<dbReference type="RefSeq" id="WP_064859421.1">
    <property type="nucleotide sequence ID" value="NZ_LZSF01000161.1"/>
</dbReference>
<dbReference type="InterPro" id="IPR036388">
    <property type="entry name" value="WH-like_DNA-bd_sf"/>
</dbReference>
<comment type="caution">
    <text evidence="5">The sequence shown here is derived from an EMBL/GenBank/DDBJ whole genome shotgun (WGS) entry which is preliminary data.</text>
</comment>
<name>A0A1A0MLV2_MYCMU</name>